<feature type="transmembrane region" description="Helical" evidence="1">
    <location>
        <begin position="6"/>
        <end position="29"/>
    </location>
</feature>
<protein>
    <submittedName>
        <fullName evidence="2">Putative secreted protein</fullName>
    </submittedName>
</protein>
<evidence type="ECO:0000313" key="2">
    <source>
        <dbReference type="EMBL" id="MBW73338.1"/>
    </source>
</evidence>
<reference evidence="2" key="1">
    <citation type="submission" date="2018-01" db="EMBL/GenBank/DDBJ databases">
        <title>An insight into the sialome of Amazonian anophelines.</title>
        <authorList>
            <person name="Ribeiro J.M."/>
            <person name="Scarpassa V."/>
            <person name="Calvo E."/>
        </authorList>
    </citation>
    <scope>NUCLEOTIDE SEQUENCE</scope>
</reference>
<dbReference type="AlphaFoldDB" id="A0A2M4D8E0"/>
<accession>A0A2M4D8E0</accession>
<name>A0A2M4D8E0_ANODA</name>
<keyword evidence="1" id="KW-0472">Membrane</keyword>
<dbReference type="EMBL" id="GGFL01009160">
    <property type="protein sequence ID" value="MBW73338.1"/>
    <property type="molecule type" value="Transcribed_RNA"/>
</dbReference>
<keyword evidence="1" id="KW-1133">Transmembrane helix</keyword>
<sequence length="72" mass="8808">MLYPRVFHVLFHFFSLFFFAPFSIFCYPISCTLSRTRRVAYFPPSPFFFRFSFRSKTKLETLYLTIFRAHKS</sequence>
<evidence type="ECO:0000256" key="1">
    <source>
        <dbReference type="SAM" id="Phobius"/>
    </source>
</evidence>
<keyword evidence="1" id="KW-0812">Transmembrane</keyword>
<proteinExistence type="predicted"/>
<organism evidence="2">
    <name type="scientific">Anopheles darlingi</name>
    <name type="common">Mosquito</name>
    <dbReference type="NCBI Taxonomy" id="43151"/>
    <lineage>
        <taxon>Eukaryota</taxon>
        <taxon>Metazoa</taxon>
        <taxon>Ecdysozoa</taxon>
        <taxon>Arthropoda</taxon>
        <taxon>Hexapoda</taxon>
        <taxon>Insecta</taxon>
        <taxon>Pterygota</taxon>
        <taxon>Neoptera</taxon>
        <taxon>Endopterygota</taxon>
        <taxon>Diptera</taxon>
        <taxon>Nematocera</taxon>
        <taxon>Culicoidea</taxon>
        <taxon>Culicidae</taxon>
        <taxon>Anophelinae</taxon>
        <taxon>Anopheles</taxon>
    </lineage>
</organism>